<evidence type="ECO:0000256" key="1">
    <source>
        <dbReference type="ARBA" id="ARBA00022723"/>
    </source>
</evidence>
<organism evidence="5 6">
    <name type="scientific">Kosmotoga olearia (strain ATCC BAA-1733 / DSM 21960 / TBF 19.5.1)</name>
    <dbReference type="NCBI Taxonomy" id="521045"/>
    <lineage>
        <taxon>Bacteria</taxon>
        <taxon>Thermotogati</taxon>
        <taxon>Thermotogota</taxon>
        <taxon>Thermotogae</taxon>
        <taxon>Kosmotogales</taxon>
        <taxon>Kosmotogaceae</taxon>
        <taxon>Kosmotoga</taxon>
    </lineage>
</organism>
<evidence type="ECO:0000313" key="5">
    <source>
        <dbReference type="EMBL" id="ACR79656.1"/>
    </source>
</evidence>
<sequence>MYNSQIIMIYMYGKINLYLLTYIYNVDHLKKPQTRVSIKLTWFIHVYRILIQKGGNRYSLCNLVRRGISLFFVKGIIKKGTTILMIAVFALAFYAFVIEPEILKVRKFKISDDKGLKVLFFSDLHMRHYTNFHAQLINQIKELKPNYILFGGDAVKSGVNFSDLQRFFTELSKIAPCYAVFGNWDYDIGSKLKEVYKNSGVILLDGKEAVLSGKNGSLTLVGMPLNRRYTFTGNKHPLVFGHYPHTIFRYTGIEPVLYLSGHTHGGQVYIPYISNLLLKNKYPILKGMGNFGKHRVLVSAGVGSWLHFRLFVPPEIVLIQF</sequence>
<name>C5CGZ1_KOSOT</name>
<evidence type="ECO:0000256" key="2">
    <source>
        <dbReference type="ARBA" id="ARBA00022801"/>
    </source>
</evidence>
<reference evidence="5 6" key="1">
    <citation type="submission" date="2009-06" db="EMBL/GenBank/DDBJ databases">
        <title>Complete sequence of Thermotogales bacterium TBF 19.5.1.</title>
        <authorList>
            <consortium name="US DOE Joint Genome Institute"/>
            <person name="Lucas S."/>
            <person name="Copeland A."/>
            <person name="Lapidus A."/>
            <person name="Glavina del Rio T."/>
            <person name="Tice H."/>
            <person name="Bruce D."/>
            <person name="Goodwin L."/>
            <person name="Pitluck S."/>
            <person name="Chertkov O."/>
            <person name="Brettin T."/>
            <person name="Detter J.C."/>
            <person name="Han C."/>
            <person name="Schmutz J."/>
            <person name="Larimer F."/>
            <person name="Land M."/>
            <person name="Hauser L."/>
            <person name="Kyrpides N."/>
            <person name="Ovchinnikova G."/>
            <person name="Noll K."/>
        </authorList>
    </citation>
    <scope>NUCLEOTIDE SEQUENCE [LARGE SCALE GENOMIC DNA]</scope>
    <source>
        <strain evidence="6">ATCC BAA-1733 / DSM 21960 / TBF 19.5.1</strain>
    </source>
</reference>
<dbReference type="STRING" id="521045.Kole_0947"/>
<dbReference type="SUPFAM" id="SSF56300">
    <property type="entry name" value="Metallo-dependent phosphatases"/>
    <property type="match status" value="1"/>
</dbReference>
<keyword evidence="3" id="KW-1133">Transmembrane helix</keyword>
<dbReference type="PANTHER" id="PTHR31302:SF31">
    <property type="entry name" value="PHOSPHODIESTERASE YAEI"/>
    <property type="match status" value="1"/>
</dbReference>
<feature type="transmembrane region" description="Helical" evidence="3">
    <location>
        <begin position="76"/>
        <end position="97"/>
    </location>
</feature>
<dbReference type="KEGG" id="kol:Kole_0947"/>
<gene>
    <name evidence="5" type="ordered locus">Kole_0947</name>
</gene>
<dbReference type="Proteomes" id="UP000002382">
    <property type="component" value="Chromosome"/>
</dbReference>
<dbReference type="PANTHER" id="PTHR31302">
    <property type="entry name" value="TRANSMEMBRANE PROTEIN WITH METALLOPHOSPHOESTERASE DOMAIN-RELATED"/>
    <property type="match status" value="1"/>
</dbReference>
<evidence type="ECO:0000256" key="3">
    <source>
        <dbReference type="SAM" id="Phobius"/>
    </source>
</evidence>
<keyword evidence="6" id="KW-1185">Reference proteome</keyword>
<evidence type="ECO:0000259" key="4">
    <source>
        <dbReference type="Pfam" id="PF00149"/>
    </source>
</evidence>
<keyword evidence="3" id="KW-0472">Membrane</keyword>
<dbReference type="InterPro" id="IPR029052">
    <property type="entry name" value="Metallo-depent_PP-like"/>
</dbReference>
<accession>C5CGZ1</accession>
<dbReference type="AlphaFoldDB" id="C5CGZ1"/>
<keyword evidence="1" id="KW-0479">Metal-binding</keyword>
<evidence type="ECO:0000313" key="6">
    <source>
        <dbReference type="Proteomes" id="UP000002382"/>
    </source>
</evidence>
<keyword evidence="2" id="KW-0378">Hydrolase</keyword>
<dbReference type="InterPro" id="IPR051158">
    <property type="entry name" value="Metallophosphoesterase_sf"/>
</dbReference>
<dbReference type="eggNOG" id="COG1408">
    <property type="taxonomic scope" value="Bacteria"/>
</dbReference>
<dbReference type="GO" id="GO:0009245">
    <property type="term" value="P:lipid A biosynthetic process"/>
    <property type="evidence" value="ECO:0007669"/>
    <property type="project" value="TreeGrafter"/>
</dbReference>
<dbReference type="GO" id="GO:0016020">
    <property type="term" value="C:membrane"/>
    <property type="evidence" value="ECO:0007669"/>
    <property type="project" value="GOC"/>
</dbReference>
<dbReference type="Gene3D" id="3.60.21.10">
    <property type="match status" value="1"/>
</dbReference>
<keyword evidence="3" id="KW-0812">Transmembrane</keyword>
<dbReference type="GO" id="GO:0008758">
    <property type="term" value="F:UDP-2,3-diacylglucosamine hydrolase activity"/>
    <property type="evidence" value="ECO:0007669"/>
    <property type="project" value="TreeGrafter"/>
</dbReference>
<proteinExistence type="predicted"/>
<reference evidence="5 6" key="2">
    <citation type="journal article" date="2011" name="J. Bacteriol.">
        <title>Genome Sequence of Kosmotoga olearia Strain TBF 19.5.1, a Thermophilic Bacterium with a Wide Growth Temperature Range, Isolated from the Troll B Oil Platform in the North Sea.</title>
        <authorList>
            <person name="Swithers K.S."/>
            <person name="Dipippo J.L."/>
            <person name="Bruce D.C."/>
            <person name="Detter C."/>
            <person name="Tapia R."/>
            <person name="Han S."/>
            <person name="Goodwin L.A."/>
            <person name="Han J."/>
            <person name="Woyke T."/>
            <person name="Pitluck S."/>
            <person name="Pennacchio L."/>
            <person name="Nolan M."/>
            <person name="Mikhailova N."/>
            <person name="Land M.L."/>
            <person name="Nesbo C.L."/>
            <person name="Gogarten J.P."/>
            <person name="Noll K.M."/>
        </authorList>
    </citation>
    <scope>NUCLEOTIDE SEQUENCE [LARGE SCALE GENOMIC DNA]</scope>
    <source>
        <strain evidence="6">ATCC BAA-1733 / DSM 21960 / TBF 19.5.1</strain>
    </source>
</reference>
<dbReference type="HOGENOM" id="CLU_025443_3_0_0"/>
<feature type="domain" description="Calcineurin-like phosphoesterase" evidence="4">
    <location>
        <begin position="116"/>
        <end position="264"/>
    </location>
</feature>
<dbReference type="Pfam" id="PF00149">
    <property type="entry name" value="Metallophos"/>
    <property type="match status" value="1"/>
</dbReference>
<dbReference type="GO" id="GO:0046872">
    <property type="term" value="F:metal ion binding"/>
    <property type="evidence" value="ECO:0007669"/>
    <property type="project" value="UniProtKB-KW"/>
</dbReference>
<feature type="transmembrane region" description="Helical" evidence="3">
    <location>
        <begin position="6"/>
        <end position="25"/>
    </location>
</feature>
<dbReference type="EMBL" id="CP001634">
    <property type="protein sequence ID" value="ACR79656.1"/>
    <property type="molecule type" value="Genomic_DNA"/>
</dbReference>
<protein>
    <submittedName>
        <fullName evidence="5">Metallophosphoesterase</fullName>
    </submittedName>
</protein>
<dbReference type="InterPro" id="IPR004843">
    <property type="entry name" value="Calcineurin-like_PHP"/>
</dbReference>